<accession>A0A7X5RLD8</accession>
<dbReference type="RefSeq" id="WP_163085490.1">
    <property type="nucleotide sequence ID" value="NZ_JAAAWN010000012.1"/>
</dbReference>
<keyword evidence="3" id="KW-1185">Reference proteome</keyword>
<organism evidence="2 3">
    <name type="scientific">Alteromonas profundi</name>
    <dbReference type="NCBI Taxonomy" id="2696062"/>
    <lineage>
        <taxon>Bacteria</taxon>
        <taxon>Pseudomonadati</taxon>
        <taxon>Pseudomonadota</taxon>
        <taxon>Gammaproteobacteria</taxon>
        <taxon>Alteromonadales</taxon>
        <taxon>Alteromonadaceae</taxon>
        <taxon>Alteromonas/Salinimonas group</taxon>
        <taxon>Alteromonas</taxon>
    </lineage>
</organism>
<comment type="caution">
    <text evidence="2">The sequence shown here is derived from an EMBL/GenBank/DDBJ whole genome shotgun (WGS) entry which is preliminary data.</text>
</comment>
<evidence type="ECO:0000259" key="1">
    <source>
        <dbReference type="Pfam" id="PF01814"/>
    </source>
</evidence>
<evidence type="ECO:0000313" key="3">
    <source>
        <dbReference type="Proteomes" id="UP000470213"/>
    </source>
</evidence>
<dbReference type="CDD" id="cd12108">
    <property type="entry name" value="Hr-like"/>
    <property type="match status" value="1"/>
</dbReference>
<dbReference type="InterPro" id="IPR012312">
    <property type="entry name" value="Hemerythrin-like"/>
</dbReference>
<name>A0A7X5RLD8_9ALTE</name>
<feature type="domain" description="Hemerythrin-like" evidence="1">
    <location>
        <begin position="3"/>
        <end position="119"/>
    </location>
</feature>
<protein>
    <submittedName>
        <fullName evidence="2">Hemerythrin domain-containing protein</fullName>
    </submittedName>
</protein>
<dbReference type="PANTHER" id="PTHR35585">
    <property type="entry name" value="HHE DOMAIN PROTEIN (AFU_ORTHOLOGUE AFUA_4G00730)"/>
    <property type="match status" value="1"/>
</dbReference>
<reference evidence="2 3" key="1">
    <citation type="submission" date="2020-01" db="EMBL/GenBank/DDBJ databases">
        <authorList>
            <person name="Chen J."/>
            <person name="Zhu S."/>
            <person name="Yang J."/>
        </authorList>
    </citation>
    <scope>NUCLEOTIDE SEQUENCE [LARGE SCALE GENOMIC DNA]</scope>
    <source>
        <strain evidence="2 3">345S023</strain>
    </source>
</reference>
<sequence>MKIFEAIRQDHEKQRLLLKILAETSGDTAARREYYQDLKAQIKGHAVAEERHFYAKLIDKEAAPDLPRHAIAEHHEIDEILEKLDETEMSSPVWLRYLKNLQEKVEHHLAEEEQEFFQVAGRLLNEFEKESLADEYREEMAQELVAN</sequence>
<dbReference type="EMBL" id="JAAAWN010000012">
    <property type="protein sequence ID" value="NDV91604.1"/>
    <property type="molecule type" value="Genomic_DNA"/>
</dbReference>
<gene>
    <name evidence="2" type="ORF">GTH32_10455</name>
</gene>
<dbReference type="AlphaFoldDB" id="A0A7X5RLD8"/>
<dbReference type="PANTHER" id="PTHR35585:SF1">
    <property type="entry name" value="HHE DOMAIN PROTEIN (AFU_ORTHOLOGUE AFUA_4G00730)"/>
    <property type="match status" value="1"/>
</dbReference>
<dbReference type="Proteomes" id="UP000470213">
    <property type="component" value="Unassembled WGS sequence"/>
</dbReference>
<evidence type="ECO:0000313" key="2">
    <source>
        <dbReference type="EMBL" id="NDV91604.1"/>
    </source>
</evidence>
<dbReference type="Pfam" id="PF01814">
    <property type="entry name" value="Hemerythrin"/>
    <property type="match status" value="1"/>
</dbReference>
<proteinExistence type="predicted"/>